<dbReference type="EMBL" id="PKMF04000230">
    <property type="protein sequence ID" value="KAK7841918.1"/>
    <property type="molecule type" value="Genomic_DNA"/>
</dbReference>
<sequence>MDLVKERWEDLTGEMPLKIYWRDMIGALSLVVTCDAKNTRCSYHNGGSWPVMISKFHSSGKSFVHLPLI</sequence>
<accession>A0AAW0KU22</accession>
<evidence type="ECO:0000256" key="1">
    <source>
        <dbReference type="ARBA" id="ARBA00022801"/>
    </source>
</evidence>
<keyword evidence="5" id="KW-1185">Reference proteome</keyword>
<dbReference type="AlphaFoldDB" id="A0AAW0KU22"/>
<evidence type="ECO:0000313" key="5">
    <source>
        <dbReference type="Proteomes" id="UP000237347"/>
    </source>
</evidence>
<dbReference type="GO" id="GO:0033926">
    <property type="term" value="F:endo-alpha-N-acetylgalactosaminidase activity"/>
    <property type="evidence" value="ECO:0007669"/>
    <property type="project" value="InterPro"/>
</dbReference>
<keyword evidence="3" id="KW-0326">Glycosidase</keyword>
<dbReference type="InterPro" id="IPR024746">
    <property type="entry name" value="Glyco_hydro_100"/>
</dbReference>
<gene>
    <name evidence="4" type="primary">INVF_0</name>
    <name evidence="4" type="ORF">CFP56_014638</name>
</gene>
<protein>
    <submittedName>
        <fullName evidence="4">Alkaline/neutral invertase f</fullName>
    </submittedName>
</protein>
<comment type="caution">
    <text evidence="4">The sequence shown here is derived from an EMBL/GenBank/DDBJ whole genome shotgun (WGS) entry which is preliminary data.</text>
</comment>
<keyword evidence="2" id="KW-0119">Carbohydrate metabolism</keyword>
<reference evidence="4 5" key="1">
    <citation type="journal article" date="2018" name="Sci. Data">
        <title>The draft genome sequence of cork oak.</title>
        <authorList>
            <person name="Ramos A.M."/>
            <person name="Usie A."/>
            <person name="Barbosa P."/>
            <person name="Barros P.M."/>
            <person name="Capote T."/>
            <person name="Chaves I."/>
            <person name="Simoes F."/>
            <person name="Abreu I."/>
            <person name="Carrasquinho I."/>
            <person name="Faro C."/>
            <person name="Guimaraes J.B."/>
            <person name="Mendonca D."/>
            <person name="Nobrega F."/>
            <person name="Rodrigues L."/>
            <person name="Saibo N.J.M."/>
            <person name="Varela M.C."/>
            <person name="Egas C."/>
            <person name="Matos J."/>
            <person name="Miguel C.M."/>
            <person name="Oliveira M.M."/>
            <person name="Ricardo C.P."/>
            <person name="Goncalves S."/>
        </authorList>
    </citation>
    <scope>NUCLEOTIDE SEQUENCE [LARGE SCALE GENOMIC DNA]</scope>
    <source>
        <strain evidence="5">cv. HL8</strain>
    </source>
</reference>
<evidence type="ECO:0000256" key="2">
    <source>
        <dbReference type="ARBA" id="ARBA00023277"/>
    </source>
</evidence>
<name>A0AAW0KU22_QUESU</name>
<evidence type="ECO:0000313" key="4">
    <source>
        <dbReference type="EMBL" id="KAK7841918.1"/>
    </source>
</evidence>
<keyword evidence="1" id="KW-0378">Hydrolase</keyword>
<dbReference type="PANTHER" id="PTHR31916">
    <property type="match status" value="1"/>
</dbReference>
<organism evidence="4 5">
    <name type="scientific">Quercus suber</name>
    <name type="common">Cork oak</name>
    <dbReference type="NCBI Taxonomy" id="58331"/>
    <lineage>
        <taxon>Eukaryota</taxon>
        <taxon>Viridiplantae</taxon>
        <taxon>Streptophyta</taxon>
        <taxon>Embryophyta</taxon>
        <taxon>Tracheophyta</taxon>
        <taxon>Spermatophyta</taxon>
        <taxon>Magnoliopsida</taxon>
        <taxon>eudicotyledons</taxon>
        <taxon>Gunneridae</taxon>
        <taxon>Pentapetalae</taxon>
        <taxon>rosids</taxon>
        <taxon>fabids</taxon>
        <taxon>Fagales</taxon>
        <taxon>Fagaceae</taxon>
        <taxon>Quercus</taxon>
    </lineage>
</organism>
<dbReference type="GO" id="GO:0004575">
    <property type="term" value="F:sucrose alpha-glucosidase activity"/>
    <property type="evidence" value="ECO:0007669"/>
    <property type="project" value="TreeGrafter"/>
</dbReference>
<dbReference type="Proteomes" id="UP000237347">
    <property type="component" value="Unassembled WGS sequence"/>
</dbReference>
<dbReference type="PANTHER" id="PTHR31916:SF59">
    <property type="entry name" value="CYTOSOLIC INVERTASE 1"/>
    <property type="match status" value="1"/>
</dbReference>
<dbReference type="Pfam" id="PF12899">
    <property type="entry name" value="Glyco_hydro_100"/>
    <property type="match status" value="1"/>
</dbReference>
<evidence type="ECO:0000256" key="3">
    <source>
        <dbReference type="ARBA" id="ARBA00023295"/>
    </source>
</evidence>
<dbReference type="GO" id="GO:0005987">
    <property type="term" value="P:sucrose catabolic process"/>
    <property type="evidence" value="ECO:0007669"/>
    <property type="project" value="TreeGrafter"/>
</dbReference>
<proteinExistence type="predicted"/>